<keyword evidence="11" id="KW-0961">Cell wall biogenesis/degradation</keyword>
<evidence type="ECO:0000256" key="11">
    <source>
        <dbReference type="ARBA" id="ARBA00023316"/>
    </source>
</evidence>
<evidence type="ECO:0000256" key="9">
    <source>
        <dbReference type="ARBA" id="ARBA00023180"/>
    </source>
</evidence>
<reference evidence="16 17" key="1">
    <citation type="journal article" date="2018" name="PLoS Genet.">
        <title>Repeat elements organise 3D genome structure and mediate transcription in the filamentous fungus Epichloe festucae.</title>
        <authorList>
            <person name="Winter D.J."/>
            <person name="Ganley A.R.D."/>
            <person name="Young C.A."/>
            <person name="Liachko I."/>
            <person name="Schardl C.L."/>
            <person name="Dupont P.Y."/>
            <person name="Berry D."/>
            <person name="Ram A."/>
            <person name="Scott B."/>
            <person name="Cox M.P."/>
        </authorList>
    </citation>
    <scope>NUCLEOTIDE SEQUENCE [LARGE SCALE GENOMIC DNA]</scope>
    <source>
        <strain evidence="16 17">Fl1</strain>
    </source>
</reference>
<dbReference type="PANTHER" id="PTHR10963:SF27">
    <property type="entry name" value="GLYCOSIDASE-RELATED"/>
    <property type="match status" value="1"/>
</dbReference>
<keyword evidence="7" id="KW-0378">Hydrolase</keyword>
<feature type="transmembrane region" description="Helical" evidence="14">
    <location>
        <begin position="385"/>
        <end position="407"/>
    </location>
</feature>
<keyword evidence="10" id="KW-0326">Glycosidase</keyword>
<evidence type="ECO:0000256" key="14">
    <source>
        <dbReference type="SAM" id="Phobius"/>
    </source>
</evidence>
<feature type="compositionally biased region" description="Polar residues" evidence="13">
    <location>
        <begin position="600"/>
        <end position="616"/>
    </location>
</feature>
<evidence type="ECO:0000256" key="10">
    <source>
        <dbReference type="ARBA" id="ARBA00023295"/>
    </source>
</evidence>
<dbReference type="PANTHER" id="PTHR10963">
    <property type="entry name" value="GLYCOSYL HYDROLASE-RELATED"/>
    <property type="match status" value="1"/>
</dbReference>
<keyword evidence="5" id="KW-0808">Transferase</keyword>
<dbReference type="InterPro" id="IPR000757">
    <property type="entry name" value="Beta-glucanase-like"/>
</dbReference>
<dbReference type="Pfam" id="PF00722">
    <property type="entry name" value="Glyco_hydro_16"/>
    <property type="match status" value="1"/>
</dbReference>
<comment type="similarity">
    <text evidence="12">Belongs to the glycosyl hydrolase 16 family. CRH1 subfamily.</text>
</comment>
<dbReference type="PROSITE" id="PS51762">
    <property type="entry name" value="GH16_2"/>
    <property type="match status" value="1"/>
</dbReference>
<dbReference type="AlphaFoldDB" id="A0A7S9PV18"/>
<keyword evidence="9" id="KW-0325">Glycoprotein</keyword>
<feature type="compositionally biased region" description="Low complexity" evidence="13">
    <location>
        <begin position="486"/>
        <end position="495"/>
    </location>
</feature>
<dbReference type="GO" id="GO:0009277">
    <property type="term" value="C:fungal-type cell wall"/>
    <property type="evidence" value="ECO:0007669"/>
    <property type="project" value="TreeGrafter"/>
</dbReference>
<evidence type="ECO:0000256" key="5">
    <source>
        <dbReference type="ARBA" id="ARBA00022679"/>
    </source>
</evidence>
<dbReference type="GO" id="GO:0031505">
    <property type="term" value="P:fungal-type cell wall organization"/>
    <property type="evidence" value="ECO:0007669"/>
    <property type="project" value="TreeGrafter"/>
</dbReference>
<gene>
    <name evidence="16" type="ORF">C2857_007823</name>
</gene>
<dbReference type="GO" id="GO:0008843">
    <property type="term" value="F:endochitinase activity"/>
    <property type="evidence" value="ECO:0007669"/>
    <property type="project" value="UniProtKB-EC"/>
</dbReference>
<keyword evidence="17" id="KW-1185">Reference proteome</keyword>
<keyword evidence="14" id="KW-1133">Transmembrane helix</keyword>
<accession>A0A7S9PV18</accession>
<organism evidence="16 17">
    <name type="scientific">Epichloe festucae (strain Fl1)</name>
    <dbReference type="NCBI Taxonomy" id="877507"/>
    <lineage>
        <taxon>Eukaryota</taxon>
        <taxon>Fungi</taxon>
        <taxon>Dikarya</taxon>
        <taxon>Ascomycota</taxon>
        <taxon>Pezizomycotina</taxon>
        <taxon>Sordariomycetes</taxon>
        <taxon>Hypocreomycetidae</taxon>
        <taxon>Hypocreales</taxon>
        <taxon>Clavicipitaceae</taxon>
        <taxon>Epichloe</taxon>
    </lineage>
</organism>
<feature type="region of interest" description="Disordered" evidence="13">
    <location>
        <begin position="461"/>
        <end position="636"/>
    </location>
</feature>
<dbReference type="GO" id="GO:0016020">
    <property type="term" value="C:membrane"/>
    <property type="evidence" value="ECO:0007669"/>
    <property type="project" value="UniProtKB-SubCell"/>
</dbReference>
<dbReference type="GO" id="GO:0005975">
    <property type="term" value="P:carbohydrate metabolic process"/>
    <property type="evidence" value="ECO:0007669"/>
    <property type="project" value="InterPro"/>
</dbReference>
<name>A0A7S9PV18_EPIFF</name>
<dbReference type="CDD" id="cd02183">
    <property type="entry name" value="GH16_fungal_CRH1_transglycosylase"/>
    <property type="match status" value="1"/>
</dbReference>
<sequence length="636" mass="68801">MGMDIVVSHNRARGMAAASREQSLVIDAIPPLKLPQPSNPPTAKRRLGHATSILFVPFDDCHSFAYKPSASENCDPLLEQRLPHLRDFLIMLCKSFLAAAALLGLATAQVHTDCNPMERDCPPNPAFGTDHLFHFNSTPDSALWETTAGNVNYDASNGASFTIAKQGDSPTLRTKFYFFFGRSEIWLKVAPGRGIISSMMWLSDDLDEVDWEFLGSNKSFATTNYFGKGRQDYKNGGSHPMSGMQDDYHNYTTLWTKDSIQWFIDGNHVRTLNAKDANSTQNYPQTPMRMSVGIWAGGDPSLPEGTRQWAGGDTDYASGPYTMHLKSAQITDFSTGKDYTYGDRSGSWESIKIAAGNSTALDALNKRPEKSVGEKWKDLSSGARAAVYAAGAGVAGLALGTLLWYYIRQRRIGAAEARAVQERELEERRENEAFRKRGVNPDGFTAHGQEYNAHEFRAQGMSDDSSYHVPDSNPFDGPFDEKNRLGSSASNASGMMMGGGGGGGGAMGAAGTMRGQPGRAASPAPSSHHGFDFGVPPSPGIPPRSQSPGMQSQTRLMRSPSPGMPVQGAPRQHQMRSGSAPGGYSRIGSPGPQESFGMQRMQSPGAVNSQRSFTDDQQGGYGYRGQSGAQGNNGRR</sequence>
<evidence type="ECO:0000256" key="1">
    <source>
        <dbReference type="ARBA" id="ARBA00000822"/>
    </source>
</evidence>
<evidence type="ECO:0000313" key="16">
    <source>
        <dbReference type="EMBL" id="QPG98645.1"/>
    </source>
</evidence>
<evidence type="ECO:0000256" key="4">
    <source>
        <dbReference type="ARBA" id="ARBA00022676"/>
    </source>
</evidence>
<dbReference type="OrthoDB" id="4781at2759"/>
<comment type="catalytic activity">
    <reaction evidence="1">
        <text>Random endo-hydrolysis of N-acetyl-beta-D-glucosaminide (1-&gt;4)-beta-linkages in chitin and chitodextrins.</text>
        <dbReference type="EC" id="3.2.1.14"/>
    </reaction>
</comment>
<dbReference type="GO" id="GO:0016757">
    <property type="term" value="F:glycosyltransferase activity"/>
    <property type="evidence" value="ECO:0007669"/>
    <property type="project" value="UniProtKB-KW"/>
</dbReference>
<proteinExistence type="inferred from homology"/>
<evidence type="ECO:0000313" key="17">
    <source>
        <dbReference type="Proteomes" id="UP000594364"/>
    </source>
</evidence>
<evidence type="ECO:0000259" key="15">
    <source>
        <dbReference type="PROSITE" id="PS51762"/>
    </source>
</evidence>
<evidence type="ECO:0000256" key="6">
    <source>
        <dbReference type="ARBA" id="ARBA00022729"/>
    </source>
</evidence>
<dbReference type="Proteomes" id="UP000594364">
    <property type="component" value="Chromosome 2"/>
</dbReference>
<evidence type="ECO:0000256" key="8">
    <source>
        <dbReference type="ARBA" id="ARBA00023136"/>
    </source>
</evidence>
<keyword evidence="14" id="KW-0812">Transmembrane</keyword>
<evidence type="ECO:0000256" key="7">
    <source>
        <dbReference type="ARBA" id="ARBA00022801"/>
    </source>
</evidence>
<dbReference type="Gene3D" id="2.60.120.200">
    <property type="match status" value="1"/>
</dbReference>
<dbReference type="EC" id="3.2.1.14" evidence="3"/>
<evidence type="ECO:0000256" key="13">
    <source>
        <dbReference type="SAM" id="MobiDB-lite"/>
    </source>
</evidence>
<protein>
    <recommendedName>
        <fullName evidence="3">chitinase</fullName>
        <ecNumber evidence="3">3.2.1.14</ecNumber>
    </recommendedName>
</protein>
<evidence type="ECO:0000256" key="12">
    <source>
        <dbReference type="ARBA" id="ARBA00038074"/>
    </source>
</evidence>
<keyword evidence="4" id="KW-0328">Glycosyltransferase</keyword>
<dbReference type="SUPFAM" id="SSF49899">
    <property type="entry name" value="Concanavalin A-like lectins/glucanases"/>
    <property type="match status" value="1"/>
</dbReference>
<dbReference type="InterPro" id="IPR013320">
    <property type="entry name" value="ConA-like_dom_sf"/>
</dbReference>
<keyword evidence="6" id="KW-0732">Signal</keyword>
<comment type="subcellular location">
    <subcellularLocation>
        <location evidence="2">Membrane</location>
    </subcellularLocation>
</comment>
<evidence type="ECO:0000256" key="2">
    <source>
        <dbReference type="ARBA" id="ARBA00004370"/>
    </source>
</evidence>
<feature type="domain" description="GH16" evidence="15">
    <location>
        <begin position="117"/>
        <end position="325"/>
    </location>
</feature>
<dbReference type="EMBL" id="CP031386">
    <property type="protein sequence ID" value="QPG98645.1"/>
    <property type="molecule type" value="Genomic_DNA"/>
</dbReference>
<evidence type="ECO:0000256" key="3">
    <source>
        <dbReference type="ARBA" id="ARBA00012729"/>
    </source>
</evidence>
<feature type="compositionally biased region" description="Polar residues" evidence="13">
    <location>
        <begin position="544"/>
        <end position="556"/>
    </location>
</feature>
<feature type="compositionally biased region" description="Gly residues" evidence="13">
    <location>
        <begin position="496"/>
        <end position="508"/>
    </location>
</feature>
<dbReference type="InterPro" id="IPR050546">
    <property type="entry name" value="Glycosyl_Hydrlase_16"/>
</dbReference>
<keyword evidence="8 14" id="KW-0472">Membrane</keyword>